<dbReference type="GO" id="GO:0046872">
    <property type="term" value="F:metal ion binding"/>
    <property type="evidence" value="ECO:0007669"/>
    <property type="project" value="UniProtKB-UniRule"/>
</dbReference>
<comment type="cofactor">
    <cofactor evidence="1 15">
        <name>Mg(2+)</name>
        <dbReference type="ChEBI" id="CHEBI:18420"/>
    </cofactor>
</comment>
<evidence type="ECO:0000256" key="13">
    <source>
        <dbReference type="ARBA" id="ARBA00023242"/>
    </source>
</evidence>
<dbReference type="GO" id="GO:0008821">
    <property type="term" value="F:crossover junction DNA endonuclease activity"/>
    <property type="evidence" value="ECO:0007669"/>
    <property type="project" value="UniProtKB-UniRule"/>
</dbReference>
<evidence type="ECO:0000256" key="6">
    <source>
        <dbReference type="ARBA" id="ARBA00022723"/>
    </source>
</evidence>
<evidence type="ECO:0000256" key="16">
    <source>
        <dbReference type="SAM" id="MobiDB-lite"/>
    </source>
</evidence>
<dbReference type="CDD" id="cd21036">
    <property type="entry name" value="WH_MUS81"/>
    <property type="match status" value="1"/>
</dbReference>
<keyword evidence="7 15" id="KW-0255">Endonuclease</keyword>
<dbReference type="CDD" id="cd20074">
    <property type="entry name" value="XPF_nuclease_Mus81"/>
    <property type="match status" value="1"/>
</dbReference>
<dbReference type="GO" id="GO:0000712">
    <property type="term" value="P:resolution of meiotic recombination intermediates"/>
    <property type="evidence" value="ECO:0007669"/>
    <property type="project" value="TreeGrafter"/>
</dbReference>
<evidence type="ECO:0000256" key="4">
    <source>
        <dbReference type="ARBA" id="ARBA00017114"/>
    </source>
</evidence>
<dbReference type="FunFam" id="1.10.10.10:FF:000307">
    <property type="entry name" value="Crossover junction endonuclease MUS81"/>
    <property type="match status" value="1"/>
</dbReference>
<dbReference type="InterPro" id="IPR011335">
    <property type="entry name" value="Restrct_endonuc-II-like"/>
</dbReference>
<dbReference type="GO" id="GO:0031573">
    <property type="term" value="P:mitotic intra-S DNA damage checkpoint signaling"/>
    <property type="evidence" value="ECO:0007669"/>
    <property type="project" value="TreeGrafter"/>
</dbReference>
<dbReference type="SUPFAM" id="SSF52980">
    <property type="entry name" value="Restriction endonuclease-like"/>
    <property type="match status" value="1"/>
</dbReference>
<dbReference type="Gene3D" id="1.10.10.10">
    <property type="entry name" value="Winged helix-like DNA-binding domain superfamily/Winged helix DNA-binding domain"/>
    <property type="match status" value="1"/>
</dbReference>
<evidence type="ECO:0000256" key="3">
    <source>
        <dbReference type="ARBA" id="ARBA00010015"/>
    </source>
</evidence>
<keyword evidence="13 15" id="KW-0539">Nucleus</keyword>
<dbReference type="EMBL" id="JAGFBR010000006">
    <property type="protein sequence ID" value="KAH0465260.1"/>
    <property type="molecule type" value="Genomic_DNA"/>
</dbReference>
<dbReference type="FunFam" id="3.40.50.10130:FF:000005">
    <property type="entry name" value="crossover junction endonuclease MUS81 isoform X1"/>
    <property type="match status" value="1"/>
</dbReference>
<dbReference type="GO" id="GO:0048476">
    <property type="term" value="C:Holliday junction resolvase complex"/>
    <property type="evidence" value="ECO:0007669"/>
    <property type="project" value="UniProtKB-UniRule"/>
</dbReference>
<keyword evidence="12 15" id="KW-0234">DNA repair</keyword>
<evidence type="ECO:0000256" key="7">
    <source>
        <dbReference type="ARBA" id="ARBA00022759"/>
    </source>
</evidence>
<evidence type="ECO:0000313" key="19">
    <source>
        <dbReference type="Proteomes" id="UP000775213"/>
    </source>
</evidence>
<keyword evidence="9 15" id="KW-0378">Hydrolase</keyword>
<sequence>MESKRSVRCSENENVALYLWTKRNEMVERGEISDNLDLTLTKAYRNICSSKAPIKTLKDLSQIKCIGKWILRLMHGFFPNDPPAGGSPTKNSLQNGRKAKGPKRYIPQKNSVAYALLITLYRGIVDGIKFMKKQELIDAAEGSGLSRNSIRPDKVKGKPGQFGSSPRDWYTGWSCMKTLILKGLVAKSSCPAKYMLTQEGQQAARECLLRSGLSDVVADLSTGIISPSFVGGQNLDAISVVSIDDEPMMDSSNKSVQARLDGTSLNLLGENSGSGSLESFDSSFKYLANDWSATSTRCTSLNMDNGRDYDSFGDSNRPSSAFIGAAPCSFNPRTCTSYDPTLHKSYQAGAGEGDINSLAMPPSMLGEKFEEIYDVILILDDRENFGSRSRKIVDMIQSQFNILVEVRRLPVGDGIWIVRHKKSHTEYVLDFIVERKKVDDLYSSIKDNRYRDQKLRLQYDLCVIAEGTLREKLLRNSWFERKEKVRLSLRDECEGITRLLRASYTLAPPVVLRCGLRKLIYLVEGDLSTLESAESIKTAYIIRFILVLY</sequence>
<dbReference type="InterPro" id="IPR047417">
    <property type="entry name" value="WHD_MUS81"/>
</dbReference>
<dbReference type="Pfam" id="PF21136">
    <property type="entry name" value="WHD_MUS81"/>
    <property type="match status" value="1"/>
</dbReference>
<keyword evidence="19" id="KW-1185">Reference proteome</keyword>
<dbReference type="PANTHER" id="PTHR13451">
    <property type="entry name" value="CLASS II CROSSOVER JUNCTION ENDONUCLEASE MUS81"/>
    <property type="match status" value="1"/>
</dbReference>
<gene>
    <name evidence="18" type="ORF">IEQ34_005363</name>
</gene>
<dbReference type="SMART" id="SM00891">
    <property type="entry name" value="ERCC4"/>
    <property type="match status" value="1"/>
</dbReference>
<dbReference type="Pfam" id="PF02732">
    <property type="entry name" value="ERCC4"/>
    <property type="match status" value="1"/>
</dbReference>
<dbReference type="GO" id="GO:0000727">
    <property type="term" value="P:double-strand break repair via break-induced replication"/>
    <property type="evidence" value="ECO:0007669"/>
    <property type="project" value="UniProtKB-UniRule"/>
</dbReference>
<keyword evidence="10 15" id="KW-0460">Magnesium</keyword>
<evidence type="ECO:0000256" key="8">
    <source>
        <dbReference type="ARBA" id="ARBA00022763"/>
    </source>
</evidence>
<feature type="domain" description="ERCC4" evidence="17">
    <location>
        <begin position="376"/>
        <end position="469"/>
    </location>
</feature>
<dbReference type="InterPro" id="IPR047416">
    <property type="entry name" value="XPF_nuclease_Mus81"/>
</dbReference>
<evidence type="ECO:0000313" key="18">
    <source>
        <dbReference type="EMBL" id="KAH0465260.1"/>
    </source>
</evidence>
<evidence type="ECO:0000256" key="1">
    <source>
        <dbReference type="ARBA" id="ARBA00001946"/>
    </source>
</evidence>
<keyword evidence="5 15" id="KW-0540">Nuclease</keyword>
<dbReference type="GO" id="GO:0005634">
    <property type="term" value="C:nucleus"/>
    <property type="evidence" value="ECO:0007669"/>
    <property type="project" value="UniProtKB-SubCell"/>
</dbReference>
<dbReference type="PANTHER" id="PTHR13451:SF0">
    <property type="entry name" value="CROSSOVER JUNCTION ENDONUCLEASE MUS81"/>
    <property type="match status" value="1"/>
</dbReference>
<keyword evidence="11 15" id="KW-0233">DNA recombination</keyword>
<name>A0AAV7HCT1_DENCH</name>
<feature type="region of interest" description="Disordered" evidence="16">
    <location>
        <begin position="81"/>
        <end position="103"/>
    </location>
</feature>
<dbReference type="GO" id="GO:0048257">
    <property type="term" value="F:3'-flap endonuclease activity"/>
    <property type="evidence" value="ECO:0007669"/>
    <property type="project" value="TreeGrafter"/>
</dbReference>
<evidence type="ECO:0000256" key="5">
    <source>
        <dbReference type="ARBA" id="ARBA00022722"/>
    </source>
</evidence>
<reference evidence="18 19" key="1">
    <citation type="journal article" date="2021" name="Hortic Res">
        <title>Chromosome-scale assembly of the Dendrobium chrysotoxum genome enhances the understanding of orchid evolution.</title>
        <authorList>
            <person name="Zhang Y."/>
            <person name="Zhang G.Q."/>
            <person name="Zhang D."/>
            <person name="Liu X.D."/>
            <person name="Xu X.Y."/>
            <person name="Sun W.H."/>
            <person name="Yu X."/>
            <person name="Zhu X."/>
            <person name="Wang Z.W."/>
            <person name="Zhao X."/>
            <person name="Zhong W.Y."/>
            <person name="Chen H."/>
            <person name="Yin W.L."/>
            <person name="Huang T."/>
            <person name="Niu S.C."/>
            <person name="Liu Z.J."/>
        </authorList>
    </citation>
    <scope>NUCLEOTIDE SEQUENCE [LARGE SCALE GENOMIC DNA]</scope>
    <source>
        <strain evidence="18">Lindl</strain>
    </source>
</reference>
<protein>
    <recommendedName>
        <fullName evidence="4 15">Crossover junction endonuclease MUS81</fullName>
        <ecNumber evidence="15">3.1.22.-</ecNumber>
    </recommendedName>
</protein>
<evidence type="ECO:0000256" key="2">
    <source>
        <dbReference type="ARBA" id="ARBA00004123"/>
    </source>
</evidence>
<comment type="subcellular location">
    <subcellularLocation>
        <location evidence="2 15">Nucleus</location>
    </subcellularLocation>
</comment>
<keyword evidence="8 15" id="KW-0227">DNA damage</keyword>
<evidence type="ECO:0000256" key="15">
    <source>
        <dbReference type="RuleBase" id="RU369042"/>
    </source>
</evidence>
<evidence type="ECO:0000256" key="11">
    <source>
        <dbReference type="ARBA" id="ARBA00023172"/>
    </source>
</evidence>
<dbReference type="InterPro" id="IPR036388">
    <property type="entry name" value="WH-like_DNA-bd_sf"/>
</dbReference>
<comment type="subunit">
    <text evidence="15">Interacts with EME1.</text>
</comment>
<dbReference type="Proteomes" id="UP000775213">
    <property type="component" value="Unassembled WGS sequence"/>
</dbReference>
<accession>A0AAV7HCT1</accession>
<evidence type="ECO:0000256" key="9">
    <source>
        <dbReference type="ARBA" id="ARBA00022801"/>
    </source>
</evidence>
<keyword evidence="14" id="KW-0469">Meiosis</keyword>
<evidence type="ECO:0000256" key="12">
    <source>
        <dbReference type="ARBA" id="ARBA00023204"/>
    </source>
</evidence>
<evidence type="ECO:0000256" key="14">
    <source>
        <dbReference type="ARBA" id="ARBA00023254"/>
    </source>
</evidence>
<comment type="similarity">
    <text evidence="3 15">Belongs to the XPF family.</text>
</comment>
<evidence type="ECO:0000256" key="10">
    <source>
        <dbReference type="ARBA" id="ARBA00022842"/>
    </source>
</evidence>
<organism evidence="18 19">
    <name type="scientific">Dendrobium chrysotoxum</name>
    <name type="common">Orchid</name>
    <dbReference type="NCBI Taxonomy" id="161865"/>
    <lineage>
        <taxon>Eukaryota</taxon>
        <taxon>Viridiplantae</taxon>
        <taxon>Streptophyta</taxon>
        <taxon>Embryophyta</taxon>
        <taxon>Tracheophyta</taxon>
        <taxon>Spermatophyta</taxon>
        <taxon>Magnoliopsida</taxon>
        <taxon>Liliopsida</taxon>
        <taxon>Asparagales</taxon>
        <taxon>Orchidaceae</taxon>
        <taxon>Epidendroideae</taxon>
        <taxon>Malaxideae</taxon>
        <taxon>Dendrobiinae</taxon>
        <taxon>Dendrobium</taxon>
    </lineage>
</organism>
<dbReference type="AlphaFoldDB" id="A0AAV7HCT1"/>
<dbReference type="Gene3D" id="3.40.50.10130">
    <property type="match status" value="1"/>
</dbReference>
<proteinExistence type="inferred from homology"/>
<comment type="function">
    <text evidence="15">Interacts with EME1 to form a DNA structure-specific endonuclease with substrate preference for branched DNA structures with a 5'-end at the branch nick. Typical substrates include 3'-flap structures, D-loops, replication forks and nicked Holliday junctions. May be required in mitosis for the processing of stalled or collapsed replication fork intermediates. May be required in meiosis for the repair of meiosis-specific double strand breaks subsequent to single-end invasion (SEI).</text>
</comment>
<dbReference type="InterPro" id="IPR006166">
    <property type="entry name" value="ERCC4_domain"/>
</dbReference>
<evidence type="ECO:0000259" key="17">
    <source>
        <dbReference type="SMART" id="SM00891"/>
    </source>
</evidence>
<keyword evidence="6 15" id="KW-0479">Metal-binding</keyword>
<dbReference type="GO" id="GO:0006308">
    <property type="term" value="P:DNA catabolic process"/>
    <property type="evidence" value="ECO:0007669"/>
    <property type="project" value="UniProtKB-UniRule"/>
</dbReference>
<comment type="caution">
    <text evidence="18">The sequence shown here is derived from an EMBL/GenBank/DDBJ whole genome shotgun (WGS) entry which is preliminary data.</text>
</comment>
<dbReference type="InterPro" id="IPR033309">
    <property type="entry name" value="Mus81"/>
</dbReference>
<dbReference type="GO" id="GO:0003677">
    <property type="term" value="F:DNA binding"/>
    <property type="evidence" value="ECO:0007669"/>
    <property type="project" value="UniProtKB-UniRule"/>
</dbReference>
<dbReference type="EC" id="3.1.22.-" evidence="15"/>